<gene>
    <name evidence="2" type="ORF">DN752_05535</name>
</gene>
<dbReference type="KEGG" id="est:DN752_05535"/>
<accession>A0A2Z4IFA0</accession>
<dbReference type="Proteomes" id="UP000248688">
    <property type="component" value="Chromosome"/>
</dbReference>
<name>A0A2Z4IFA0_9BACT</name>
<keyword evidence="3" id="KW-1185">Reference proteome</keyword>
<dbReference type="Pfam" id="PF03203">
    <property type="entry name" value="MerC"/>
    <property type="match status" value="1"/>
</dbReference>
<feature type="transmembrane region" description="Helical" evidence="1">
    <location>
        <begin position="100"/>
        <end position="119"/>
    </location>
</feature>
<evidence type="ECO:0000313" key="2">
    <source>
        <dbReference type="EMBL" id="AWW29624.1"/>
    </source>
</evidence>
<feature type="transmembrane region" description="Helical" evidence="1">
    <location>
        <begin position="47"/>
        <end position="68"/>
    </location>
</feature>
<dbReference type="EMBL" id="CP030041">
    <property type="protein sequence ID" value="AWW29624.1"/>
    <property type="molecule type" value="Genomic_DNA"/>
</dbReference>
<keyword evidence="1" id="KW-1133">Transmembrane helix</keyword>
<dbReference type="GO" id="GO:0015097">
    <property type="term" value="F:mercury ion transmembrane transporter activity"/>
    <property type="evidence" value="ECO:0007669"/>
    <property type="project" value="InterPro"/>
</dbReference>
<protein>
    <submittedName>
        <fullName evidence="2">MerC domain-containing protein</fullName>
    </submittedName>
</protein>
<dbReference type="InterPro" id="IPR004891">
    <property type="entry name" value="Mercury-R_MerC"/>
</dbReference>
<dbReference type="OrthoDB" id="5966279at2"/>
<feature type="transmembrane region" description="Helical" evidence="1">
    <location>
        <begin position="75"/>
        <end position="94"/>
    </location>
</feature>
<evidence type="ECO:0000256" key="1">
    <source>
        <dbReference type="SAM" id="Phobius"/>
    </source>
</evidence>
<keyword evidence="1" id="KW-0472">Membrane</keyword>
<sequence length="124" mass="13704">MKTLLKDSPLDFIGISASLICGVHCVTLPILLALTPLSSLHFLANPWIEYSVIVGSFFIATCSLVHGYRKHHRRMLPLHLAGVGFLAIGTGQFIHGHDLAYVLVFIGACMVALSHFINWKYIFV</sequence>
<keyword evidence="1" id="KW-0812">Transmembrane</keyword>
<feature type="transmembrane region" description="Helical" evidence="1">
    <location>
        <begin position="12"/>
        <end position="35"/>
    </location>
</feature>
<dbReference type="RefSeq" id="WP_112783022.1">
    <property type="nucleotide sequence ID" value="NZ_CP030041.1"/>
</dbReference>
<dbReference type="AlphaFoldDB" id="A0A2Z4IFA0"/>
<proteinExistence type="predicted"/>
<reference evidence="2 3" key="1">
    <citation type="submission" date="2018-06" db="EMBL/GenBank/DDBJ databases">
        <title>Echinicola strongylocentroti sp. nov., isolated from a sea urchin Strongylocentrotus intermedius.</title>
        <authorList>
            <person name="Bae S.S."/>
        </authorList>
    </citation>
    <scope>NUCLEOTIDE SEQUENCE [LARGE SCALE GENOMIC DNA]</scope>
    <source>
        <strain evidence="2 3">MEBiC08714</strain>
    </source>
</reference>
<dbReference type="GO" id="GO:0016020">
    <property type="term" value="C:membrane"/>
    <property type="evidence" value="ECO:0007669"/>
    <property type="project" value="InterPro"/>
</dbReference>
<evidence type="ECO:0000313" key="3">
    <source>
        <dbReference type="Proteomes" id="UP000248688"/>
    </source>
</evidence>
<organism evidence="2 3">
    <name type="scientific">Echinicola strongylocentroti</name>
    <dbReference type="NCBI Taxonomy" id="1795355"/>
    <lineage>
        <taxon>Bacteria</taxon>
        <taxon>Pseudomonadati</taxon>
        <taxon>Bacteroidota</taxon>
        <taxon>Cytophagia</taxon>
        <taxon>Cytophagales</taxon>
        <taxon>Cyclobacteriaceae</taxon>
        <taxon>Echinicola</taxon>
    </lineage>
</organism>